<sequence length="53" mass="6072">MESLEKDTTLFIHAGKDYYGELLPLLEQTDAEVRIPTEGLGLGEKMAWYNDRI</sequence>
<evidence type="ECO:0000313" key="3">
    <source>
        <dbReference type="Proteomes" id="UP000662973"/>
    </source>
</evidence>
<protein>
    <recommendedName>
        <fullName evidence="1">DUF6884 domain-containing protein</fullName>
    </recommendedName>
</protein>
<organism evidence="2 3">
    <name type="scientific">Halapricum desulfuricans</name>
    <dbReference type="NCBI Taxonomy" id="2841257"/>
    <lineage>
        <taxon>Archaea</taxon>
        <taxon>Methanobacteriati</taxon>
        <taxon>Methanobacteriota</taxon>
        <taxon>Stenosarchaea group</taxon>
        <taxon>Halobacteria</taxon>
        <taxon>Halobacteriales</taxon>
        <taxon>Haloarculaceae</taxon>
        <taxon>Halapricum</taxon>
    </lineage>
</organism>
<keyword evidence="3" id="KW-1185">Reference proteome</keyword>
<dbReference type="Pfam" id="PF21818">
    <property type="entry name" value="DUF6884"/>
    <property type="match status" value="1"/>
</dbReference>
<dbReference type="AlphaFoldDB" id="A0A897NAY6"/>
<dbReference type="Proteomes" id="UP000662973">
    <property type="component" value="Chromosome"/>
</dbReference>
<evidence type="ECO:0000313" key="2">
    <source>
        <dbReference type="EMBL" id="QSG07556.1"/>
    </source>
</evidence>
<name>A0A897NAY6_9EURY</name>
<evidence type="ECO:0000259" key="1">
    <source>
        <dbReference type="Pfam" id="PF21818"/>
    </source>
</evidence>
<dbReference type="KEGG" id="hds:HSR122_0139"/>
<reference evidence="2 3" key="1">
    <citation type="submission" date="2020-11" db="EMBL/GenBank/DDBJ databases">
        <title>Carbohydrate-dependent, anaerobic sulfur respiration: A novel catabolism in halophilic archaea.</title>
        <authorList>
            <person name="Sorokin D.Y."/>
            <person name="Messina E."/>
            <person name="Smedile F."/>
            <person name="La Cono V."/>
            <person name="Hallsworth J.E."/>
            <person name="Yakimov M.M."/>
        </authorList>
    </citation>
    <scope>NUCLEOTIDE SEQUENCE [LARGE SCALE GENOMIC DNA]</scope>
    <source>
        <strain evidence="2 3">HSR12-2</strain>
    </source>
</reference>
<dbReference type="EMBL" id="CP064788">
    <property type="protein sequence ID" value="QSG07556.1"/>
    <property type="molecule type" value="Genomic_DNA"/>
</dbReference>
<proteinExistence type="predicted"/>
<accession>A0A897NAY6</accession>
<dbReference type="InterPro" id="IPR049251">
    <property type="entry name" value="DUF6884"/>
</dbReference>
<feature type="domain" description="DUF6884" evidence="1">
    <location>
        <begin position="6"/>
        <end position="50"/>
    </location>
</feature>
<gene>
    <name evidence="2" type="ORF">HSR122_0139</name>
</gene>